<organism evidence="4">
    <name type="scientific">Ruditapes philippinarum</name>
    <name type="common">Japanese carpet shell</name>
    <name type="synonym">Venerupis philippinarum</name>
    <dbReference type="NCBI Taxonomy" id="129788"/>
    <lineage>
        <taxon>Eukaryota</taxon>
        <taxon>Metazoa</taxon>
        <taxon>Spiralia</taxon>
        <taxon>Lophotrochozoa</taxon>
        <taxon>Mollusca</taxon>
        <taxon>Bivalvia</taxon>
        <taxon>Autobranchia</taxon>
        <taxon>Heteroconchia</taxon>
        <taxon>Euheterodonta</taxon>
        <taxon>Imparidentia</taxon>
        <taxon>Neoheterodontei</taxon>
        <taxon>Venerida</taxon>
        <taxon>Veneroidea</taxon>
        <taxon>Veneridae</taxon>
        <taxon>Ruditapes</taxon>
    </lineage>
</organism>
<gene>
    <name evidence="4" type="primary">Morf21</name>
</gene>
<feature type="compositionally biased region" description="Low complexity" evidence="1">
    <location>
        <begin position="75"/>
        <end position="91"/>
    </location>
</feature>
<dbReference type="AlphaFoldDB" id="A0A8A5N1E8"/>
<keyword evidence="4" id="KW-0496">Mitochondrion</keyword>
<dbReference type="EMBL" id="MT757749">
    <property type="protein sequence ID" value="QTF98755.1"/>
    <property type="molecule type" value="Genomic_DNA"/>
</dbReference>
<geneLocation type="mitochondrion" evidence="4"/>
<keyword evidence="2" id="KW-0472">Membrane</keyword>
<proteinExistence type="predicted"/>
<feature type="chain" id="PRO_5032964594" evidence="3">
    <location>
        <begin position="19"/>
        <end position="172"/>
    </location>
</feature>
<evidence type="ECO:0000256" key="1">
    <source>
        <dbReference type="SAM" id="MobiDB-lite"/>
    </source>
</evidence>
<evidence type="ECO:0000256" key="3">
    <source>
        <dbReference type="SAM" id="SignalP"/>
    </source>
</evidence>
<keyword evidence="2" id="KW-1133">Transmembrane helix</keyword>
<reference evidence="4" key="1">
    <citation type="journal article" date="2021" name="Genome Biol. Evol.">
        <title>A naturally heteroplasmic clam provides clues about the effects of genetic bottleneck on paternal mtDNA.</title>
        <authorList>
            <person name="Iannello M."/>
            <person name="Bettinazzi S."/>
            <person name="Breton S."/>
            <person name="Ghiselli F."/>
            <person name="Milani L."/>
        </authorList>
    </citation>
    <scope>NUCLEOTIDE SEQUENCE</scope>
    <source>
        <strain evidence="4">M-type</strain>
    </source>
</reference>
<protein>
    <submittedName>
        <fullName evidence="4">Morf21</fullName>
    </submittedName>
</protein>
<feature type="region of interest" description="Disordered" evidence="1">
    <location>
        <begin position="74"/>
        <end position="93"/>
    </location>
</feature>
<keyword evidence="2" id="KW-0812">Transmembrane</keyword>
<feature type="signal peptide" evidence="3">
    <location>
        <begin position="1"/>
        <end position="18"/>
    </location>
</feature>
<sequence length="172" mass="19483">MWVAVAFILSFIASDLSCQISIFDVFFSWVESLVTLFLKEFFSGNIYVVSYTFKVFWLMIFFSVKGNPCEFTETSSPLPSSSSSSSVPSSSKPKKQVYSAPIIISGSKEDFDYLMSLSKENLLFKVIVLDSKENQNFKSYIVYFWEKVDLPCENPSKVVTVLIIAMDDPDSN</sequence>
<accession>A0A8A5N1E8</accession>
<name>A0A8A5N1E8_RUDPH</name>
<keyword evidence="3" id="KW-0732">Signal</keyword>
<evidence type="ECO:0000256" key="2">
    <source>
        <dbReference type="SAM" id="Phobius"/>
    </source>
</evidence>
<evidence type="ECO:0000313" key="4">
    <source>
        <dbReference type="EMBL" id="QTF98755.1"/>
    </source>
</evidence>
<feature type="transmembrane region" description="Helical" evidence="2">
    <location>
        <begin position="42"/>
        <end position="62"/>
    </location>
</feature>